<dbReference type="CDD" id="cd11393">
    <property type="entry name" value="bHLH_AtbHLH_like"/>
    <property type="match status" value="1"/>
</dbReference>
<evidence type="ECO:0000256" key="2">
    <source>
        <dbReference type="ARBA" id="ARBA00023015"/>
    </source>
</evidence>
<dbReference type="GO" id="GO:0005634">
    <property type="term" value="C:nucleus"/>
    <property type="evidence" value="ECO:0007669"/>
    <property type="project" value="UniProtKB-SubCell"/>
</dbReference>
<dbReference type="EMBL" id="KN667573">
    <property type="protein sequence ID" value="KHN06623.1"/>
    <property type="molecule type" value="Genomic_DNA"/>
</dbReference>
<dbReference type="Proteomes" id="UP000053555">
    <property type="component" value="Unassembled WGS sequence"/>
</dbReference>
<keyword evidence="2" id="KW-0805">Transcription regulation</keyword>
<evidence type="ECO:0000259" key="7">
    <source>
        <dbReference type="PROSITE" id="PS50888"/>
    </source>
</evidence>
<dbReference type="InterPro" id="IPR045239">
    <property type="entry name" value="bHLH95_bHLH"/>
</dbReference>
<evidence type="ECO:0000256" key="3">
    <source>
        <dbReference type="ARBA" id="ARBA00023125"/>
    </source>
</evidence>
<dbReference type="Pfam" id="PF23132">
    <property type="entry name" value="DUF7049"/>
    <property type="match status" value="1"/>
</dbReference>
<dbReference type="PANTHER" id="PTHR46665:SF1">
    <property type="entry name" value="SPERMATOGENESIS- AND OOGENESIS-SPECIFIC BASIC HELIX-LOOP-HELIX-CONTAINING PROTEIN 1"/>
    <property type="match status" value="1"/>
</dbReference>
<accession>A0A0B2PG73</accession>
<dbReference type="InterPro" id="IPR055477">
    <property type="entry name" value="DUF7049"/>
</dbReference>
<dbReference type="PROSITE" id="PS50888">
    <property type="entry name" value="BHLH"/>
    <property type="match status" value="1"/>
</dbReference>
<organism evidence="8">
    <name type="scientific">Glycine soja</name>
    <name type="common">Wild soybean</name>
    <dbReference type="NCBI Taxonomy" id="3848"/>
    <lineage>
        <taxon>Eukaryota</taxon>
        <taxon>Viridiplantae</taxon>
        <taxon>Streptophyta</taxon>
        <taxon>Embryophyta</taxon>
        <taxon>Tracheophyta</taxon>
        <taxon>Spermatophyta</taxon>
        <taxon>Magnoliopsida</taxon>
        <taxon>eudicotyledons</taxon>
        <taxon>Gunneridae</taxon>
        <taxon>Pentapetalae</taxon>
        <taxon>rosids</taxon>
        <taxon>fabids</taxon>
        <taxon>Fabales</taxon>
        <taxon>Fabaceae</taxon>
        <taxon>Papilionoideae</taxon>
        <taxon>50 kb inversion clade</taxon>
        <taxon>NPAAA clade</taxon>
        <taxon>indigoferoid/millettioid clade</taxon>
        <taxon>Phaseoleae</taxon>
        <taxon>Glycine</taxon>
        <taxon>Glycine subgen. Soja</taxon>
    </lineage>
</organism>
<dbReference type="Pfam" id="PF23133">
    <property type="entry name" value="DUF7050"/>
    <property type="match status" value="1"/>
</dbReference>
<comment type="subcellular location">
    <subcellularLocation>
        <location evidence="1">Nucleus</location>
    </subcellularLocation>
</comment>
<dbReference type="SMART" id="SM00353">
    <property type="entry name" value="HLH"/>
    <property type="match status" value="1"/>
</dbReference>
<reference evidence="8" key="1">
    <citation type="submission" date="2014-07" db="EMBL/GenBank/DDBJ databases">
        <title>Identification of a novel salt tolerance gene in wild soybean by whole-genome sequencing.</title>
        <authorList>
            <person name="Lam H.-M."/>
            <person name="Qi X."/>
            <person name="Li M.-W."/>
            <person name="Liu X."/>
            <person name="Xie M."/>
            <person name="Ni M."/>
            <person name="Xu X."/>
        </authorList>
    </citation>
    <scope>NUCLEOTIDE SEQUENCE [LARGE SCALE GENOMIC DNA]</scope>
    <source>
        <tissue evidence="8">Root</tissue>
    </source>
</reference>
<keyword evidence="4" id="KW-0804">Transcription</keyword>
<evidence type="ECO:0000256" key="1">
    <source>
        <dbReference type="ARBA" id="ARBA00004123"/>
    </source>
</evidence>
<dbReference type="PANTHER" id="PTHR46665">
    <property type="entry name" value="TRANSCRIPTION FACTOR BHLH041-RELATED-RELATED"/>
    <property type="match status" value="1"/>
</dbReference>
<proteinExistence type="predicted"/>
<dbReference type="SUPFAM" id="SSF47459">
    <property type="entry name" value="HLH, helix-loop-helix DNA-binding domain"/>
    <property type="match status" value="1"/>
</dbReference>
<dbReference type="AlphaFoldDB" id="A0A0B2PG73"/>
<dbReference type="GO" id="GO:0003677">
    <property type="term" value="F:DNA binding"/>
    <property type="evidence" value="ECO:0007669"/>
    <property type="project" value="UniProtKB-KW"/>
</dbReference>
<protein>
    <submittedName>
        <fullName evidence="8">Putative transcription factor bHLH041</fullName>
    </submittedName>
</protein>
<keyword evidence="3" id="KW-0238">DNA-binding</keyword>
<keyword evidence="5" id="KW-0539">Nucleus</keyword>
<evidence type="ECO:0000256" key="5">
    <source>
        <dbReference type="ARBA" id="ARBA00023242"/>
    </source>
</evidence>
<evidence type="ECO:0000256" key="6">
    <source>
        <dbReference type="SAM" id="Coils"/>
    </source>
</evidence>
<dbReference type="GO" id="GO:0046983">
    <property type="term" value="F:protein dimerization activity"/>
    <property type="evidence" value="ECO:0007669"/>
    <property type="project" value="InterPro"/>
</dbReference>
<feature type="coiled-coil region" evidence="6">
    <location>
        <begin position="350"/>
        <end position="377"/>
    </location>
</feature>
<dbReference type="InterPro" id="IPR055478">
    <property type="entry name" value="DUF7050"/>
</dbReference>
<dbReference type="InterPro" id="IPR011598">
    <property type="entry name" value="bHLH_dom"/>
</dbReference>
<dbReference type="Pfam" id="PF00010">
    <property type="entry name" value="HLH"/>
    <property type="match status" value="1"/>
</dbReference>
<keyword evidence="6" id="KW-0175">Coiled coil</keyword>
<name>A0A0B2PG73_GLYSO</name>
<feature type="domain" description="BHLH" evidence="7">
    <location>
        <begin position="311"/>
        <end position="360"/>
    </location>
</feature>
<gene>
    <name evidence="8" type="ORF">glysoja_040128</name>
</gene>
<evidence type="ECO:0000313" key="8">
    <source>
        <dbReference type="EMBL" id="KHN06623.1"/>
    </source>
</evidence>
<dbReference type="InterPro" id="IPR044658">
    <property type="entry name" value="bHLH92/bHLH041-like"/>
</dbReference>
<dbReference type="Gene3D" id="4.10.280.10">
    <property type="entry name" value="Helix-loop-helix DNA-binding domain"/>
    <property type="match status" value="1"/>
</dbReference>
<sequence length="510" mass="57567">MDGVFTLPKAARADFFRSLVQSFGCTYVCLWQYDSNLSNLFFFDGYCDVTNNQPSSYLGSVAERLFHQYRALTFDVNHECVPGVAFRNQLPYIELQLLDLLRLTSTEIQTQFFQIAVFMGCKNGEIELGFSNISQVIKKTILPSSSFCFMSLSTGSPDQCSSSLLLSSIPGTSQFHFPQTLPTQTHQQQSIQEIDLAPVIPSYFPTPDGEHEAIVRALMSVMSPLSSSSSTSQQHQPRQILPNYTSIVHPGATAFNTYRPDTMNPNITPYMGSNFRRQSPQNRSFAFFTNLNLMRMRELVSQPASRPISTQHQQHHMITERRRREKLNESFQALRALLPPGTKKAKGTILTTAKDTMRSLMDEIEKINLRNQQLMAVLSAKETTVSATSTKENKAKPSSSSSNERLNVLVSAVLESSSLSEERMVDVQVTLRGESSRVDVLIRLLEFLERVQNVNLVSMYANNHIIGGTTINQLTFRLRIIEGNEWDEHALEEAVRRVVADTIQWKPLDQ</sequence>
<evidence type="ECO:0000256" key="4">
    <source>
        <dbReference type="ARBA" id="ARBA00023163"/>
    </source>
</evidence>
<dbReference type="InterPro" id="IPR036638">
    <property type="entry name" value="HLH_DNA-bd_sf"/>
</dbReference>